<evidence type="ECO:0000313" key="3">
    <source>
        <dbReference type="Proteomes" id="UP000017248"/>
    </source>
</evidence>
<proteinExistence type="predicted"/>
<organism evidence="2 3">
    <name type="scientific">Lactobacillus helveticus CIRM-BIA 951</name>
    <dbReference type="NCBI Taxonomy" id="1226334"/>
    <lineage>
        <taxon>Bacteria</taxon>
        <taxon>Bacillati</taxon>
        <taxon>Bacillota</taxon>
        <taxon>Bacilli</taxon>
        <taxon>Lactobacillales</taxon>
        <taxon>Lactobacillaceae</taxon>
        <taxon>Lactobacillus</taxon>
    </lineage>
</organism>
<sequence length="95" mass="10773">MEEKKKKPLHKRWWFWVLIIVAVILIFKIIVAIIVAPSSSSISKPKLSKNANNTSKIILDAKVASDEGTLYKYDGKFKKVCTLDSNKIIALRKSN</sequence>
<dbReference type="RefSeq" id="WP_023190652.1">
    <property type="nucleotide sequence ID" value="NZ_HG530805.1"/>
</dbReference>
<feature type="transmembrane region" description="Helical" evidence="1">
    <location>
        <begin position="13"/>
        <end position="36"/>
    </location>
</feature>
<keyword evidence="1" id="KW-0472">Membrane</keyword>
<dbReference type="Proteomes" id="UP000017248">
    <property type="component" value="Unassembled WGS sequence"/>
</dbReference>
<dbReference type="EMBL" id="CBUK010000047">
    <property type="protein sequence ID" value="CDI58083.1"/>
    <property type="molecule type" value="Genomic_DNA"/>
</dbReference>
<keyword evidence="3" id="KW-1185">Reference proteome</keyword>
<gene>
    <name evidence="2" type="ORF">LHCIRMBIA951_01536</name>
</gene>
<keyword evidence="1" id="KW-0812">Transmembrane</keyword>
<evidence type="ECO:0000313" key="2">
    <source>
        <dbReference type="EMBL" id="CDI58083.1"/>
    </source>
</evidence>
<dbReference type="HOGENOM" id="CLU_2369282_0_0_9"/>
<evidence type="ECO:0000256" key="1">
    <source>
        <dbReference type="SAM" id="Phobius"/>
    </source>
</evidence>
<keyword evidence="1" id="KW-1133">Transmembrane helix</keyword>
<accession>U6F498</accession>
<name>U6F498_LACHE</name>
<reference evidence="2" key="1">
    <citation type="submission" date="2013-09" db="EMBL/GenBank/DDBJ databases">
        <title>Draft Genome Sequence of five Lactobacillus helveticus strains CIRM-BIA 101T, 103, 104, 951 and 953 isolated from milk product.</title>
        <authorList>
            <person name="Valence F."/>
            <person name="Chuat V."/>
            <person name="Ma L."/>
            <person name="Creno S."/>
            <person name="Falentin H."/>
            <person name="Lortal S."/>
            <person name="Bizet C."/>
            <person name="Clermont D."/>
            <person name="Loux V."/>
            <person name="Bouchier C."/>
            <person name="Cousin S."/>
        </authorList>
    </citation>
    <scope>NUCLEOTIDE SEQUENCE [LARGE SCALE GENOMIC DNA]</scope>
    <source>
        <strain evidence="2">CIRM-BIA 951</strain>
    </source>
</reference>
<dbReference type="AlphaFoldDB" id="U6F498"/>
<protein>
    <submittedName>
        <fullName evidence="2">Uncharacterized protein</fullName>
    </submittedName>
</protein>
<comment type="caution">
    <text evidence="2">The sequence shown here is derived from an EMBL/GenBank/DDBJ whole genome shotgun (WGS) entry which is preliminary data.</text>
</comment>